<dbReference type="InterPro" id="IPR034428">
    <property type="entry name" value="ThiH/NoCL/HydG-like"/>
</dbReference>
<dbReference type="Pfam" id="PF06968">
    <property type="entry name" value="BATS"/>
    <property type="match status" value="1"/>
</dbReference>
<dbReference type="InterPro" id="IPR013785">
    <property type="entry name" value="Aldolase_TIM"/>
</dbReference>
<dbReference type="PROSITE" id="PS51918">
    <property type="entry name" value="RADICAL_SAM"/>
    <property type="match status" value="1"/>
</dbReference>
<keyword evidence="6" id="KW-0411">Iron-sulfur</keyword>
<evidence type="ECO:0000256" key="1">
    <source>
        <dbReference type="ARBA" id="ARBA00001966"/>
    </source>
</evidence>
<evidence type="ECO:0000313" key="8">
    <source>
        <dbReference type="EMBL" id="MEA5403377.1"/>
    </source>
</evidence>
<dbReference type="PANTHER" id="PTHR43583">
    <property type="entry name" value="2-IMINOACETATE SYNTHASE"/>
    <property type="match status" value="1"/>
</dbReference>
<proteinExistence type="predicted"/>
<dbReference type="NCBIfam" id="TIGR02351">
    <property type="entry name" value="thiH"/>
    <property type="match status" value="1"/>
</dbReference>
<dbReference type="InterPro" id="IPR012726">
    <property type="entry name" value="ThiH"/>
</dbReference>
<dbReference type="Pfam" id="PF04055">
    <property type="entry name" value="Radical_SAM"/>
    <property type="match status" value="1"/>
</dbReference>
<dbReference type="Proteomes" id="UP001303899">
    <property type="component" value="Unassembled WGS sequence"/>
</dbReference>
<dbReference type="SFLD" id="SFLDG01060">
    <property type="entry name" value="BATS_domain_containing"/>
    <property type="match status" value="1"/>
</dbReference>
<comment type="cofactor">
    <cofactor evidence="1">
        <name>[4Fe-4S] cluster</name>
        <dbReference type="ChEBI" id="CHEBI:49883"/>
    </cofactor>
</comment>
<dbReference type="RefSeq" id="WP_323328827.1">
    <property type="nucleotide sequence ID" value="NZ_JAYGIL010000011.1"/>
</dbReference>
<keyword evidence="4" id="KW-0479">Metal-binding</keyword>
<keyword evidence="3" id="KW-0949">S-adenosyl-L-methionine</keyword>
<feature type="domain" description="Radical SAM core" evidence="7">
    <location>
        <begin position="71"/>
        <end position="300"/>
    </location>
</feature>
<evidence type="ECO:0000256" key="2">
    <source>
        <dbReference type="ARBA" id="ARBA00022485"/>
    </source>
</evidence>
<comment type="caution">
    <text evidence="8">The sequence shown here is derived from an EMBL/GenBank/DDBJ whole genome shotgun (WGS) entry which is preliminary data.</text>
</comment>
<dbReference type="PANTHER" id="PTHR43583:SF1">
    <property type="entry name" value="2-IMINOACETATE SYNTHASE"/>
    <property type="match status" value="1"/>
</dbReference>
<evidence type="ECO:0000256" key="4">
    <source>
        <dbReference type="ARBA" id="ARBA00022723"/>
    </source>
</evidence>
<dbReference type="InterPro" id="IPR010722">
    <property type="entry name" value="BATS_dom"/>
</dbReference>
<evidence type="ECO:0000256" key="6">
    <source>
        <dbReference type="ARBA" id="ARBA00023014"/>
    </source>
</evidence>
<dbReference type="SFLD" id="SFLDS00029">
    <property type="entry name" value="Radical_SAM"/>
    <property type="match status" value="1"/>
</dbReference>
<dbReference type="InterPro" id="IPR007197">
    <property type="entry name" value="rSAM"/>
</dbReference>
<dbReference type="SUPFAM" id="SSF102114">
    <property type="entry name" value="Radical SAM enzymes"/>
    <property type="match status" value="1"/>
</dbReference>
<dbReference type="SMART" id="SM00876">
    <property type="entry name" value="BATS"/>
    <property type="match status" value="1"/>
</dbReference>
<accession>A0ABU5S4F4</accession>
<dbReference type="EMBL" id="JAYGIL010000011">
    <property type="protein sequence ID" value="MEA5403377.1"/>
    <property type="molecule type" value="Genomic_DNA"/>
</dbReference>
<evidence type="ECO:0000259" key="7">
    <source>
        <dbReference type="PROSITE" id="PS51918"/>
    </source>
</evidence>
<protein>
    <submittedName>
        <fullName evidence="8">2-iminoacetate synthase ThiH</fullName>
    </submittedName>
</protein>
<reference evidence="8 9" key="1">
    <citation type="submission" date="2023-12" db="EMBL/GenBank/DDBJ databases">
        <title>Novel species of the genus Arcicella isolated from rivers.</title>
        <authorList>
            <person name="Lu H."/>
        </authorList>
    </citation>
    <scope>NUCLEOTIDE SEQUENCE [LARGE SCALE GENOMIC DNA]</scope>
    <source>
        <strain evidence="8 9">DC2W</strain>
    </source>
</reference>
<dbReference type="Gene3D" id="3.20.20.70">
    <property type="entry name" value="Aldolase class I"/>
    <property type="match status" value="1"/>
</dbReference>
<sequence length="376" mass="43610">MNFFQNIFQQYDWAEVQQSILSKTAEDVRRALNTSRRNLEDFKALISPTAMPFLEEMAQISQQLTQKRFGKTIQMYVPLYLSNECQNICTYCGFSFDNKIKRKTLTDKEILAEVEVLKAMNYDHVLLVTGEANQTVGVPYLKNVIKLIRPFFSHISMEVQPLDETDYTELIAEGLNTVLVYQETYHQEDYKLHHPKGKKSNFEYRIQTPDRLGKAGIHKMGLGVLIGLEDWRTDSFFTALHLDYLEKQYWQTKYSISFPRLRPFSGGLEPKVVMSDAELVQLICAYRIFKEEVELSISTRENEIFRNNIIKLGITAMSAGSKTNPGGYVVEPESLEQFEISDERSPEVIAKMIEQQGYEPVWKDWIIFSDYFSIVS</sequence>
<dbReference type="SFLD" id="SFLDG01081">
    <property type="entry name" value="cleavage_of_the_Ca-Cb_bond_in"/>
    <property type="match status" value="1"/>
</dbReference>
<dbReference type="SFLD" id="SFLDF00301">
    <property type="entry name" value="2-iminoacetate_synthase_(ThiH)"/>
    <property type="match status" value="1"/>
</dbReference>
<evidence type="ECO:0000256" key="5">
    <source>
        <dbReference type="ARBA" id="ARBA00023004"/>
    </source>
</evidence>
<keyword evidence="9" id="KW-1185">Reference proteome</keyword>
<evidence type="ECO:0000313" key="9">
    <source>
        <dbReference type="Proteomes" id="UP001303899"/>
    </source>
</evidence>
<name>A0ABU5S4F4_9BACT</name>
<keyword evidence="5" id="KW-0408">Iron</keyword>
<dbReference type="InterPro" id="IPR058240">
    <property type="entry name" value="rSAM_sf"/>
</dbReference>
<evidence type="ECO:0000256" key="3">
    <source>
        <dbReference type="ARBA" id="ARBA00022691"/>
    </source>
</evidence>
<gene>
    <name evidence="8" type="primary">thiH</name>
    <name evidence="8" type="ORF">VB776_10650</name>
</gene>
<keyword evidence="2" id="KW-0004">4Fe-4S</keyword>
<organism evidence="8 9">
    <name type="scientific">Arcicella gelida</name>
    <dbReference type="NCBI Taxonomy" id="2984195"/>
    <lineage>
        <taxon>Bacteria</taxon>
        <taxon>Pseudomonadati</taxon>
        <taxon>Bacteroidota</taxon>
        <taxon>Cytophagia</taxon>
        <taxon>Cytophagales</taxon>
        <taxon>Flectobacillaceae</taxon>
        <taxon>Arcicella</taxon>
    </lineage>
</organism>
<dbReference type="CDD" id="cd01335">
    <property type="entry name" value="Radical_SAM"/>
    <property type="match status" value="1"/>
</dbReference>